<dbReference type="PaxDb" id="2903-EOD21288"/>
<organism evidence="1 2">
    <name type="scientific">Emiliania huxleyi (strain CCMP1516)</name>
    <dbReference type="NCBI Taxonomy" id="280463"/>
    <lineage>
        <taxon>Eukaryota</taxon>
        <taxon>Haptista</taxon>
        <taxon>Haptophyta</taxon>
        <taxon>Prymnesiophyceae</taxon>
        <taxon>Isochrysidales</taxon>
        <taxon>Noelaerhabdaceae</taxon>
        <taxon>Emiliania</taxon>
    </lineage>
</organism>
<sequence>MPFAQQGGSTGVNFASQGADTALHFFTDPNFDFQKEGQKYQQLSGETGNAFGGLWQDFMNMGIHTGIAYAGAGADTATEWGNGKGDGAATANKFGALSQTTGNNFNTLTS</sequence>
<reference evidence="1" key="2">
    <citation type="submission" date="2024-10" db="UniProtKB">
        <authorList>
            <consortium name="EnsemblProtists"/>
        </authorList>
    </citation>
    <scope>IDENTIFICATION</scope>
</reference>
<accession>A0A0D3JCQ3</accession>
<proteinExistence type="predicted"/>
<dbReference type="EnsemblProtists" id="EOD21288">
    <property type="protein sequence ID" value="EOD21288"/>
    <property type="gene ID" value="EMIHUDRAFT_241414"/>
</dbReference>
<dbReference type="RefSeq" id="XP_005773717.1">
    <property type="nucleotide sequence ID" value="XM_005773660.1"/>
</dbReference>
<evidence type="ECO:0000313" key="2">
    <source>
        <dbReference type="Proteomes" id="UP000013827"/>
    </source>
</evidence>
<dbReference type="AlphaFoldDB" id="A0A0D3JCQ3"/>
<protein>
    <submittedName>
        <fullName evidence="1">Uncharacterized protein</fullName>
    </submittedName>
</protein>
<keyword evidence="2" id="KW-1185">Reference proteome</keyword>
<reference evidence="2" key="1">
    <citation type="journal article" date="2013" name="Nature">
        <title>Pan genome of the phytoplankton Emiliania underpins its global distribution.</title>
        <authorList>
            <person name="Read B.A."/>
            <person name="Kegel J."/>
            <person name="Klute M.J."/>
            <person name="Kuo A."/>
            <person name="Lefebvre S.C."/>
            <person name="Maumus F."/>
            <person name="Mayer C."/>
            <person name="Miller J."/>
            <person name="Monier A."/>
            <person name="Salamov A."/>
            <person name="Young J."/>
            <person name="Aguilar M."/>
            <person name="Claverie J.M."/>
            <person name="Frickenhaus S."/>
            <person name="Gonzalez K."/>
            <person name="Herman E.K."/>
            <person name="Lin Y.C."/>
            <person name="Napier J."/>
            <person name="Ogata H."/>
            <person name="Sarno A.F."/>
            <person name="Shmutz J."/>
            <person name="Schroeder D."/>
            <person name="de Vargas C."/>
            <person name="Verret F."/>
            <person name="von Dassow P."/>
            <person name="Valentin K."/>
            <person name="Van de Peer Y."/>
            <person name="Wheeler G."/>
            <person name="Dacks J.B."/>
            <person name="Delwiche C.F."/>
            <person name="Dyhrman S.T."/>
            <person name="Glockner G."/>
            <person name="John U."/>
            <person name="Richards T."/>
            <person name="Worden A.Z."/>
            <person name="Zhang X."/>
            <person name="Grigoriev I.V."/>
            <person name="Allen A.E."/>
            <person name="Bidle K."/>
            <person name="Borodovsky M."/>
            <person name="Bowler C."/>
            <person name="Brownlee C."/>
            <person name="Cock J.M."/>
            <person name="Elias M."/>
            <person name="Gladyshev V.N."/>
            <person name="Groth M."/>
            <person name="Guda C."/>
            <person name="Hadaegh A."/>
            <person name="Iglesias-Rodriguez M.D."/>
            <person name="Jenkins J."/>
            <person name="Jones B.M."/>
            <person name="Lawson T."/>
            <person name="Leese F."/>
            <person name="Lindquist E."/>
            <person name="Lobanov A."/>
            <person name="Lomsadze A."/>
            <person name="Malik S.B."/>
            <person name="Marsh M.E."/>
            <person name="Mackinder L."/>
            <person name="Mock T."/>
            <person name="Mueller-Roeber B."/>
            <person name="Pagarete A."/>
            <person name="Parker M."/>
            <person name="Probert I."/>
            <person name="Quesneville H."/>
            <person name="Raines C."/>
            <person name="Rensing S.A."/>
            <person name="Riano-Pachon D.M."/>
            <person name="Richier S."/>
            <person name="Rokitta S."/>
            <person name="Shiraiwa Y."/>
            <person name="Soanes D.M."/>
            <person name="van der Giezen M."/>
            <person name="Wahlund T.M."/>
            <person name="Williams B."/>
            <person name="Wilson W."/>
            <person name="Wolfe G."/>
            <person name="Wurch L.L."/>
        </authorList>
    </citation>
    <scope>NUCLEOTIDE SEQUENCE</scope>
</reference>
<dbReference type="GeneID" id="17266827"/>
<name>A0A0D3JCQ3_EMIH1</name>
<dbReference type="KEGG" id="ehx:EMIHUDRAFT_241414"/>
<dbReference type="Proteomes" id="UP000013827">
    <property type="component" value="Unassembled WGS sequence"/>
</dbReference>
<dbReference type="HOGENOM" id="CLU_2175820_0_0_1"/>
<evidence type="ECO:0000313" key="1">
    <source>
        <dbReference type="EnsemblProtists" id="EOD21288"/>
    </source>
</evidence>